<comment type="caution">
    <text evidence="1">The sequence shown here is derived from an EMBL/GenBank/DDBJ whole genome shotgun (WGS) entry which is preliminary data.</text>
</comment>
<dbReference type="SUPFAM" id="SSF48371">
    <property type="entry name" value="ARM repeat"/>
    <property type="match status" value="1"/>
</dbReference>
<keyword evidence="2" id="KW-1185">Reference proteome</keyword>
<dbReference type="EMBL" id="JAPFFF010000006">
    <property type="protein sequence ID" value="KAK8887981.1"/>
    <property type="molecule type" value="Genomic_DNA"/>
</dbReference>
<dbReference type="InterPro" id="IPR016024">
    <property type="entry name" value="ARM-type_fold"/>
</dbReference>
<evidence type="ECO:0000313" key="2">
    <source>
        <dbReference type="Proteomes" id="UP001470230"/>
    </source>
</evidence>
<gene>
    <name evidence="1" type="ORF">M9Y10_039041</name>
</gene>
<proteinExistence type="predicted"/>
<sequence>MENDILEQLSQIFAMLNNPATTVEDRMKSELFLNELLQNANSVFLFIQILFNESNPEYADFYAFAAVNIWQKKFWDSITKEERNNIISKLEPLIFHSKKVASLIRGLFYSLIHDSDYLPVWNDIFLQCKNELSTENPSIEKVDIIIQNIFNLSKLIKRATVSKPVEPDFLTQFNEITASFFNLDLLSTTVGMSITINSIRTIDNLFGRSFSTSSNELVDLRIYEICNFLLTIFRNFMTIELNIDQLKFLTLASSEIYELLSFINCRMYYPSTQVLVQICNEWRPAMLDSVFNMCLKIFKQEKNEHFRIGKIIRPLTFSEQGNFLPVTNIETFFISALEFLSIPNEDIGDFIYNPGLFYTCQYSTSNDMFGNLRNNTVLIYKAIFENLNSEQITKLFQNVIQTNEVCAFLTAKNAKTIIEKGCKNLLFQYIHSILANFFQNEFNPIYLTTIIYLFSKCIKIIPLNYIAQFVHFSLTLLEKFKTTKSMDAIVIVGVHFLYKLKKRLDECCEQSPDGCNVTWNDNVVSMDDIKTVFPDGAVIEILFKLVESHITSDIFSLIEIIADEHEEVHPLLINIYEPLLNNILNELSSYQKGDSELLLDRCNLSLTSMFSLLITIISKHGDSGIEELLFKVLITSLKMSNVFDICEQVFECIIFVFKSNSKMSEFYLRKILALINLEDEEVDEKLDFRKFVLYYSTPFLIFMSNFPNVFINSDLLLLTFKTLIKLMNEGVINDCYDNFGLTVILTWIFQLQPQIISPIAIDQQPSYIENNNESINPSFFISYLEGQKKFVKNAMTEAAYESSMMNLILTFALLEKITLTPDILQRWLVYIGNHEFIRKVDIQFHMLALRFFIKQGAFAINGNNENEIANMAVGFMQQMETKPDAFLTKVVCQVKDFIDMLNIHFPIMQILQQ</sequence>
<protein>
    <recommendedName>
        <fullName evidence="3">Importin N-terminal domain-containing protein</fullName>
    </recommendedName>
</protein>
<dbReference type="Proteomes" id="UP001470230">
    <property type="component" value="Unassembled WGS sequence"/>
</dbReference>
<organism evidence="1 2">
    <name type="scientific">Tritrichomonas musculus</name>
    <dbReference type="NCBI Taxonomy" id="1915356"/>
    <lineage>
        <taxon>Eukaryota</taxon>
        <taxon>Metamonada</taxon>
        <taxon>Parabasalia</taxon>
        <taxon>Tritrichomonadida</taxon>
        <taxon>Tritrichomonadidae</taxon>
        <taxon>Tritrichomonas</taxon>
    </lineage>
</organism>
<accession>A0ABR2KA44</accession>
<evidence type="ECO:0008006" key="3">
    <source>
        <dbReference type="Google" id="ProtNLM"/>
    </source>
</evidence>
<name>A0ABR2KA44_9EUKA</name>
<evidence type="ECO:0000313" key="1">
    <source>
        <dbReference type="EMBL" id="KAK8887981.1"/>
    </source>
</evidence>
<reference evidence="1 2" key="1">
    <citation type="submission" date="2024-04" db="EMBL/GenBank/DDBJ databases">
        <title>Tritrichomonas musculus Genome.</title>
        <authorList>
            <person name="Alves-Ferreira E."/>
            <person name="Grigg M."/>
            <person name="Lorenzi H."/>
            <person name="Galac M."/>
        </authorList>
    </citation>
    <scope>NUCLEOTIDE SEQUENCE [LARGE SCALE GENOMIC DNA]</scope>
    <source>
        <strain evidence="1 2">EAF2021</strain>
    </source>
</reference>